<evidence type="ECO:0000259" key="2">
    <source>
        <dbReference type="Pfam" id="PF00561"/>
    </source>
</evidence>
<sequence length="345" mass="37225">MPETLTPSTAAPTARSTGRAPLTHVPLSSTPLPSLDSTVTVWPGRFEDVGGVQLHVRRTPRTEGDPEQGTGNDTAVYVHGLGGSSTNWTDLGCQLAPFAPGAALDLPGFGFSEPPRGFDFSLDAHTETLRAYLVGLDAGPVHLVGNSMGGAIALLLAARHPELVRTLTLISPAMPDRRPDPRRLSDPRMALAYLPFVGKPVRRRLARLGPRDRAMQVINLCFANPGTFPDQRLDELVEEHGARAGFAWAAPALARSTLGIFRTWFSSGARSLWSVAPAVGVPTLVVWGTEDRVISVRRAVRTARLLPRARLLVLPRTGHVAQMERPSTVARAVLGMWESVREGSW</sequence>
<name>A0A542DP53_AMYCI</name>
<evidence type="ECO:0000256" key="1">
    <source>
        <dbReference type="SAM" id="MobiDB-lite"/>
    </source>
</evidence>
<feature type="domain" description="AB hydrolase-1" evidence="2">
    <location>
        <begin position="76"/>
        <end position="326"/>
    </location>
</feature>
<dbReference type="InterPro" id="IPR000073">
    <property type="entry name" value="AB_hydrolase_1"/>
</dbReference>
<dbReference type="OrthoDB" id="9801162at2"/>
<feature type="region of interest" description="Disordered" evidence="1">
    <location>
        <begin position="1"/>
        <end position="30"/>
    </location>
</feature>
<dbReference type="AlphaFoldDB" id="A0A542DP53"/>
<dbReference type="PRINTS" id="PR00412">
    <property type="entry name" value="EPOXHYDRLASE"/>
</dbReference>
<dbReference type="InterPro" id="IPR029058">
    <property type="entry name" value="AB_hydrolase_fold"/>
</dbReference>
<dbReference type="SUPFAM" id="SSF53474">
    <property type="entry name" value="alpha/beta-Hydrolases"/>
    <property type="match status" value="1"/>
</dbReference>
<dbReference type="EMBL" id="VFML01000001">
    <property type="protein sequence ID" value="TQJ04882.1"/>
    <property type="molecule type" value="Genomic_DNA"/>
</dbReference>
<dbReference type="PANTHER" id="PTHR43798">
    <property type="entry name" value="MONOACYLGLYCEROL LIPASE"/>
    <property type="match status" value="1"/>
</dbReference>
<dbReference type="PRINTS" id="PR00111">
    <property type="entry name" value="ABHYDROLASE"/>
</dbReference>
<reference evidence="3 4" key="1">
    <citation type="submission" date="2019-06" db="EMBL/GenBank/DDBJ databases">
        <title>Sequencing the genomes of 1000 actinobacteria strains.</title>
        <authorList>
            <person name="Klenk H.-P."/>
        </authorList>
    </citation>
    <scope>NUCLEOTIDE SEQUENCE [LARGE SCALE GENOMIC DNA]</scope>
    <source>
        <strain evidence="3 4">DSM 45679</strain>
    </source>
</reference>
<dbReference type="Pfam" id="PF00561">
    <property type="entry name" value="Abhydrolase_1"/>
    <property type="match status" value="1"/>
</dbReference>
<dbReference type="RefSeq" id="WP_142000502.1">
    <property type="nucleotide sequence ID" value="NZ_VFML01000001.1"/>
</dbReference>
<proteinExistence type="predicted"/>
<accession>A0A542DP53</accession>
<keyword evidence="4" id="KW-1185">Reference proteome</keyword>
<dbReference type="Gene3D" id="3.40.50.1820">
    <property type="entry name" value="alpha/beta hydrolase"/>
    <property type="match status" value="1"/>
</dbReference>
<organism evidence="3 4">
    <name type="scientific">Amycolatopsis cihanbeyliensis</name>
    <dbReference type="NCBI Taxonomy" id="1128664"/>
    <lineage>
        <taxon>Bacteria</taxon>
        <taxon>Bacillati</taxon>
        <taxon>Actinomycetota</taxon>
        <taxon>Actinomycetes</taxon>
        <taxon>Pseudonocardiales</taxon>
        <taxon>Pseudonocardiaceae</taxon>
        <taxon>Amycolatopsis</taxon>
    </lineage>
</organism>
<dbReference type="Proteomes" id="UP000320876">
    <property type="component" value="Unassembled WGS sequence"/>
</dbReference>
<dbReference type="InterPro" id="IPR050266">
    <property type="entry name" value="AB_hydrolase_sf"/>
</dbReference>
<dbReference type="PANTHER" id="PTHR43798:SF33">
    <property type="entry name" value="HYDROLASE, PUTATIVE (AFU_ORTHOLOGUE AFUA_2G14860)-RELATED"/>
    <property type="match status" value="1"/>
</dbReference>
<gene>
    <name evidence="3" type="ORF">FB471_4692</name>
</gene>
<dbReference type="GO" id="GO:0016020">
    <property type="term" value="C:membrane"/>
    <property type="evidence" value="ECO:0007669"/>
    <property type="project" value="TreeGrafter"/>
</dbReference>
<evidence type="ECO:0000313" key="3">
    <source>
        <dbReference type="EMBL" id="TQJ04882.1"/>
    </source>
</evidence>
<evidence type="ECO:0000313" key="4">
    <source>
        <dbReference type="Proteomes" id="UP000320876"/>
    </source>
</evidence>
<protein>
    <submittedName>
        <fullName evidence="3">Pimeloyl-ACP methyl ester carboxylesterase</fullName>
    </submittedName>
</protein>
<dbReference type="GO" id="GO:0003824">
    <property type="term" value="F:catalytic activity"/>
    <property type="evidence" value="ECO:0007669"/>
    <property type="project" value="InterPro"/>
</dbReference>
<dbReference type="InterPro" id="IPR000639">
    <property type="entry name" value="Epox_hydrolase-like"/>
</dbReference>
<comment type="caution">
    <text evidence="3">The sequence shown here is derived from an EMBL/GenBank/DDBJ whole genome shotgun (WGS) entry which is preliminary data.</text>
</comment>